<evidence type="ECO:0000313" key="7">
    <source>
        <dbReference type="Proteomes" id="UP000245207"/>
    </source>
</evidence>
<keyword evidence="6" id="KW-0547">Nucleotide-binding</keyword>
<dbReference type="STRING" id="35608.A0A2U1QE93"/>
<dbReference type="GO" id="GO:0016301">
    <property type="term" value="F:kinase activity"/>
    <property type="evidence" value="ECO:0007669"/>
    <property type="project" value="UniProtKB-KW"/>
</dbReference>
<dbReference type="InterPro" id="IPR045261">
    <property type="entry name" value="MORC_ATPase"/>
</dbReference>
<gene>
    <name evidence="6" type="ORF">CTI12_AA040870</name>
</gene>
<keyword evidence="2" id="KW-0234">DNA repair</keyword>
<proteinExistence type="predicted"/>
<organism evidence="6 7">
    <name type="scientific">Artemisia annua</name>
    <name type="common">Sweet wormwood</name>
    <dbReference type="NCBI Taxonomy" id="35608"/>
    <lineage>
        <taxon>Eukaryota</taxon>
        <taxon>Viridiplantae</taxon>
        <taxon>Streptophyta</taxon>
        <taxon>Embryophyta</taxon>
        <taxon>Tracheophyta</taxon>
        <taxon>Spermatophyta</taxon>
        <taxon>Magnoliopsida</taxon>
        <taxon>eudicotyledons</taxon>
        <taxon>Gunneridae</taxon>
        <taxon>Pentapetalae</taxon>
        <taxon>asterids</taxon>
        <taxon>campanulids</taxon>
        <taxon>Asterales</taxon>
        <taxon>Asteraceae</taxon>
        <taxon>Asteroideae</taxon>
        <taxon>Anthemideae</taxon>
        <taxon>Artemisiinae</taxon>
        <taxon>Artemisia</taxon>
    </lineage>
</organism>
<evidence type="ECO:0000256" key="4">
    <source>
        <dbReference type="SAM" id="MobiDB-lite"/>
    </source>
</evidence>
<keyword evidence="6" id="KW-0418">Kinase</keyword>
<evidence type="ECO:0000256" key="1">
    <source>
        <dbReference type="ARBA" id="ARBA00022763"/>
    </source>
</evidence>
<keyword evidence="1" id="KW-0227">DNA damage</keyword>
<dbReference type="InterPro" id="IPR041006">
    <property type="entry name" value="Morc_S5"/>
</dbReference>
<dbReference type="GO" id="GO:0005634">
    <property type="term" value="C:nucleus"/>
    <property type="evidence" value="ECO:0007669"/>
    <property type="project" value="TreeGrafter"/>
</dbReference>
<dbReference type="AlphaFoldDB" id="A0A2U1QE93"/>
<feature type="coiled-coil region" evidence="3">
    <location>
        <begin position="248"/>
        <end position="307"/>
    </location>
</feature>
<dbReference type="GO" id="GO:0006281">
    <property type="term" value="P:DNA repair"/>
    <property type="evidence" value="ECO:0007669"/>
    <property type="project" value="UniProtKB-KW"/>
</dbReference>
<evidence type="ECO:0000259" key="5">
    <source>
        <dbReference type="Pfam" id="PF17942"/>
    </source>
</evidence>
<evidence type="ECO:0000256" key="2">
    <source>
        <dbReference type="ARBA" id="ARBA00023204"/>
    </source>
</evidence>
<sequence>MSQKITYKPAQSAADGVTKNDKNQMSADVTIGFVKDAKDHIDVQGFNVYHKNRLIKPFWRVWNAAGSDGRGVIGVLEADFVEPAHDKQRFECTTVLQRLENRLVVMQKKYWSTNCQHIGYAKRIKSAPDAKPKPSVGDTSDEDIVLPGINTSGSKTEVVRPIRNFGASKPVEYAQYDGTPQAYASTSRKSPFKASTSSKVFKASTNSIHSKVNLNQAQTLNANGYASVGHNGDIVQKRIMNSSRELEVPKAEEKIKRMDEEHEALVEIFSDERSRELEMEENLRKKWKDAENTVEQLCRQIIELENNKVRS</sequence>
<feature type="domain" description="Morc S5" evidence="5">
    <location>
        <begin position="2"/>
        <end position="111"/>
    </location>
</feature>
<dbReference type="PANTHER" id="PTHR23336:SF80">
    <property type="entry name" value="PROTEIN MICRORCHIDIA 7-LIKE"/>
    <property type="match status" value="1"/>
</dbReference>
<dbReference type="PANTHER" id="PTHR23336">
    <property type="entry name" value="ZINC FINGER CW-TYPE COILED-COIL DOMAIN PROTEIN 3"/>
    <property type="match status" value="1"/>
</dbReference>
<accession>A0A2U1QE93</accession>
<comment type="caution">
    <text evidence="6">The sequence shown here is derived from an EMBL/GenBank/DDBJ whole genome shotgun (WGS) entry which is preliminary data.</text>
</comment>
<name>A0A2U1QE93_ARTAN</name>
<keyword evidence="6" id="KW-0808">Transferase</keyword>
<keyword evidence="6" id="KW-0067">ATP-binding</keyword>
<dbReference type="Proteomes" id="UP000245207">
    <property type="component" value="Unassembled WGS sequence"/>
</dbReference>
<feature type="region of interest" description="Disordered" evidence="4">
    <location>
        <begin position="126"/>
        <end position="149"/>
    </location>
</feature>
<keyword evidence="7" id="KW-1185">Reference proteome</keyword>
<evidence type="ECO:0000313" key="6">
    <source>
        <dbReference type="EMBL" id="PWA96318.1"/>
    </source>
</evidence>
<keyword evidence="3" id="KW-0175">Coiled coil</keyword>
<dbReference type="GO" id="GO:0016887">
    <property type="term" value="F:ATP hydrolysis activity"/>
    <property type="evidence" value="ECO:0007669"/>
    <property type="project" value="InterPro"/>
</dbReference>
<reference evidence="6 7" key="1">
    <citation type="journal article" date="2018" name="Mol. Plant">
        <title>The genome of Artemisia annua provides insight into the evolution of Asteraceae family and artemisinin biosynthesis.</title>
        <authorList>
            <person name="Shen Q."/>
            <person name="Zhang L."/>
            <person name="Liao Z."/>
            <person name="Wang S."/>
            <person name="Yan T."/>
            <person name="Shi P."/>
            <person name="Liu M."/>
            <person name="Fu X."/>
            <person name="Pan Q."/>
            <person name="Wang Y."/>
            <person name="Lv Z."/>
            <person name="Lu X."/>
            <person name="Zhang F."/>
            <person name="Jiang W."/>
            <person name="Ma Y."/>
            <person name="Chen M."/>
            <person name="Hao X."/>
            <person name="Li L."/>
            <person name="Tang Y."/>
            <person name="Lv G."/>
            <person name="Zhou Y."/>
            <person name="Sun X."/>
            <person name="Brodelius P.E."/>
            <person name="Rose J.K.C."/>
            <person name="Tang K."/>
        </authorList>
    </citation>
    <scope>NUCLEOTIDE SEQUENCE [LARGE SCALE GENOMIC DNA]</scope>
    <source>
        <strain evidence="7">cv. Huhao1</strain>
        <tissue evidence="6">Leaf</tissue>
    </source>
</reference>
<dbReference type="GO" id="GO:0005524">
    <property type="term" value="F:ATP binding"/>
    <property type="evidence" value="ECO:0007669"/>
    <property type="project" value="UniProtKB-KW"/>
</dbReference>
<protein>
    <submittedName>
        <fullName evidence="6">Histidine kinase-like ATPase, ATP-binding domain-containing protein</fullName>
    </submittedName>
</protein>
<dbReference type="Pfam" id="PF17942">
    <property type="entry name" value="Morc6_S5"/>
    <property type="match status" value="1"/>
</dbReference>
<dbReference type="OrthoDB" id="1746142at2759"/>
<dbReference type="EMBL" id="PKPP01000184">
    <property type="protein sequence ID" value="PWA96318.1"/>
    <property type="molecule type" value="Genomic_DNA"/>
</dbReference>
<evidence type="ECO:0000256" key="3">
    <source>
        <dbReference type="SAM" id="Coils"/>
    </source>
</evidence>